<organism evidence="2 3">
    <name type="scientific">Psychrobacter urativorans</name>
    <dbReference type="NCBI Taxonomy" id="45610"/>
    <lineage>
        <taxon>Bacteria</taxon>
        <taxon>Pseudomonadati</taxon>
        <taxon>Pseudomonadota</taxon>
        <taxon>Gammaproteobacteria</taxon>
        <taxon>Moraxellales</taxon>
        <taxon>Moraxellaceae</taxon>
        <taxon>Psychrobacter</taxon>
    </lineage>
</organism>
<gene>
    <name evidence="2" type="ORF">AOC03_02470</name>
</gene>
<name>A0A0M4U5N0_9GAMM</name>
<reference evidence="2 3" key="1">
    <citation type="submission" date="2015-09" db="EMBL/GenBank/DDBJ databases">
        <title>Complete genome of Psychrobacter urativorans R10.10B.</title>
        <authorList>
            <person name="See-Too W.S."/>
            <person name="Chan K.G."/>
        </authorList>
    </citation>
    <scope>NUCLEOTIDE SEQUENCE [LARGE SCALE GENOMIC DNA]</scope>
    <source>
        <strain evidence="2 3">R10.10B</strain>
    </source>
</reference>
<dbReference type="AlphaFoldDB" id="A0A0M4U5N0"/>
<keyword evidence="3" id="KW-1185">Reference proteome</keyword>
<feature type="signal peptide" evidence="1">
    <location>
        <begin position="1"/>
        <end position="32"/>
    </location>
</feature>
<dbReference type="KEGG" id="pur:AOC03_02470"/>
<keyword evidence="1" id="KW-0732">Signal</keyword>
<evidence type="ECO:0008006" key="4">
    <source>
        <dbReference type="Google" id="ProtNLM"/>
    </source>
</evidence>
<evidence type="ECO:0000313" key="3">
    <source>
        <dbReference type="Proteomes" id="UP000059847"/>
    </source>
</evidence>
<dbReference type="EMBL" id="CP012678">
    <property type="protein sequence ID" value="ALF59051.1"/>
    <property type="molecule type" value="Genomic_DNA"/>
</dbReference>
<protein>
    <recommendedName>
        <fullName evidence="4">DUF11 domain-containing protein</fullName>
    </recommendedName>
</protein>
<feature type="chain" id="PRO_5005802557" description="DUF11 domain-containing protein" evidence="1">
    <location>
        <begin position="33"/>
        <end position="295"/>
    </location>
</feature>
<dbReference type="Proteomes" id="UP000059847">
    <property type="component" value="Chromosome"/>
</dbReference>
<dbReference type="RefSeq" id="WP_062533447.1">
    <property type="nucleotide sequence ID" value="NZ_CP012678.1"/>
</dbReference>
<dbReference type="OrthoDB" id="6656160at2"/>
<accession>A0A0M4U5N0</accession>
<evidence type="ECO:0000256" key="1">
    <source>
        <dbReference type="SAM" id="SignalP"/>
    </source>
</evidence>
<sequence>MITLKTKTTQKIKATATLTLMASSLFIISAHAAPDLIIAPGATNSTTIVEQSANGEVAIITATPNSISMQNGMPYAVTQVTNIPRYTVRQNGALQSVNNPILVSQNNVISTGTTVTTLPLNTIPVTKQMTPVGVITTPVNTVAQALPITTNNTIAVTTTSLDTLQLKPVFSTPNVVSANTKVMKILKNREGVEFAVPANHIAAGDIIEYHTVYTNTTATPVNNINATVSLPNNVKLVSLNSPLPTLATINGNTYQTIGQVSTSTLIQEPYTGLQWNLVNLDANAAQTVVIRATVQ</sequence>
<evidence type="ECO:0000313" key="2">
    <source>
        <dbReference type="EMBL" id="ALF59051.1"/>
    </source>
</evidence>
<proteinExistence type="predicted"/>